<reference evidence="2" key="1">
    <citation type="submission" date="2020-02" db="EMBL/GenBank/DDBJ databases">
        <authorList>
            <person name="Meier V. D."/>
        </authorList>
    </citation>
    <scope>NUCLEOTIDE SEQUENCE</scope>
    <source>
        <strain evidence="2">AVDCRST_MAG26</strain>
    </source>
</reference>
<proteinExistence type="predicted"/>
<feature type="compositionally biased region" description="Basic and acidic residues" evidence="1">
    <location>
        <begin position="1"/>
        <end position="28"/>
    </location>
</feature>
<evidence type="ECO:0000256" key="1">
    <source>
        <dbReference type="SAM" id="MobiDB-lite"/>
    </source>
</evidence>
<gene>
    <name evidence="2" type="ORF">AVDCRST_MAG26-4155</name>
</gene>
<evidence type="ECO:0000313" key="2">
    <source>
        <dbReference type="EMBL" id="CAA9291919.1"/>
    </source>
</evidence>
<name>A0A6J4JZU5_9CHLR</name>
<dbReference type="EMBL" id="CADCTK010000974">
    <property type="protein sequence ID" value="CAA9291919.1"/>
    <property type="molecule type" value="Genomic_DNA"/>
</dbReference>
<protein>
    <submittedName>
        <fullName evidence="2">Uncharacterized protein</fullName>
    </submittedName>
</protein>
<dbReference type="AlphaFoldDB" id="A0A6J4JZU5"/>
<sequence>MQRKKDSSKTRRDRGLALERPAAEESRGGRSAPVESASRVRAVGTVAPGRAIEPPPAPSPAAARLSIRGAIRRTLASRGGLRRALLLNEILGPPVALRDRSQ</sequence>
<feature type="region of interest" description="Disordered" evidence="1">
    <location>
        <begin position="1"/>
        <end position="40"/>
    </location>
</feature>
<organism evidence="2">
    <name type="scientific">uncultured Chloroflexia bacterium</name>
    <dbReference type="NCBI Taxonomy" id="1672391"/>
    <lineage>
        <taxon>Bacteria</taxon>
        <taxon>Bacillati</taxon>
        <taxon>Chloroflexota</taxon>
        <taxon>Chloroflexia</taxon>
        <taxon>environmental samples</taxon>
    </lineage>
</organism>
<accession>A0A6J4JZU5</accession>